<proteinExistence type="predicted"/>
<evidence type="ECO:0000256" key="2">
    <source>
        <dbReference type="SAM" id="Phobius"/>
    </source>
</evidence>
<dbReference type="EMBL" id="CP011129">
    <property type="protein sequence ID" value="ALN78218.1"/>
    <property type="molecule type" value="Genomic_DNA"/>
</dbReference>
<gene>
    <name evidence="3" type="ORF">LA76x_0055</name>
</gene>
<dbReference type="Pfam" id="PF08695">
    <property type="entry name" value="Coa1"/>
    <property type="match status" value="1"/>
</dbReference>
<sequence length="190" mass="19767">MNDERPNPGWWGRNWKWAVPSGCLTLILLAGLLLVGVIGLGIKGLSGVMKASEPYRHAIALAEGNAEVVAALGTPLRTGSMIQGTLSTENASGHADLSVPLTGPKGEARLYIKGEREADRWTYSLIEVAIEGSGQRIDLLKDEGAPAEPAAPAAQPETEPQDDPDADPEAAPADNGDLVSATAAAGRGRI</sequence>
<protein>
    <submittedName>
        <fullName evidence="3">Cytochrome oxidase complex assembly 1 family protein</fullName>
    </submittedName>
</protein>
<evidence type="ECO:0000313" key="4">
    <source>
        <dbReference type="Proteomes" id="UP000060787"/>
    </source>
</evidence>
<dbReference type="InterPro" id="IPR014807">
    <property type="entry name" value="Coa1"/>
</dbReference>
<keyword evidence="4" id="KW-1185">Reference proteome</keyword>
<accession>A0A0S2F3W5</accession>
<feature type="transmembrane region" description="Helical" evidence="2">
    <location>
        <begin position="17"/>
        <end position="42"/>
    </location>
</feature>
<feature type="region of interest" description="Disordered" evidence="1">
    <location>
        <begin position="142"/>
        <end position="190"/>
    </location>
</feature>
<dbReference type="PATRIC" id="fig|84531.8.peg.59"/>
<keyword evidence="2" id="KW-1133">Transmembrane helix</keyword>
<keyword evidence="2" id="KW-0812">Transmembrane</keyword>
<feature type="compositionally biased region" description="Low complexity" evidence="1">
    <location>
        <begin position="146"/>
        <end position="158"/>
    </location>
</feature>
<dbReference type="eggNOG" id="COG2373">
    <property type="taxonomic scope" value="Bacteria"/>
</dbReference>
<name>A0A0S2F3W5_LYSAN</name>
<keyword evidence="2" id="KW-0472">Membrane</keyword>
<evidence type="ECO:0000256" key="1">
    <source>
        <dbReference type="SAM" id="MobiDB-lite"/>
    </source>
</evidence>
<reference evidence="3 4" key="1">
    <citation type="journal article" date="2015" name="BMC Genomics">
        <title>Comparative genomics and metabolic profiling of the genus Lysobacter.</title>
        <authorList>
            <person name="de Bruijn I."/>
            <person name="Cheng X."/>
            <person name="de Jager V."/>
            <person name="Exposito R.G."/>
            <person name="Watrous J."/>
            <person name="Patel N."/>
            <person name="Postma J."/>
            <person name="Dorrestein P.C."/>
            <person name="Kobayashi D."/>
            <person name="Raaijmakers J.M."/>
        </authorList>
    </citation>
    <scope>NUCLEOTIDE SEQUENCE [LARGE SCALE GENOMIC DNA]</scope>
    <source>
        <strain evidence="3 4">76</strain>
    </source>
</reference>
<feature type="compositionally biased region" description="Acidic residues" evidence="1">
    <location>
        <begin position="159"/>
        <end position="168"/>
    </location>
</feature>
<organism evidence="3 4">
    <name type="scientific">Lysobacter antibioticus</name>
    <dbReference type="NCBI Taxonomy" id="84531"/>
    <lineage>
        <taxon>Bacteria</taxon>
        <taxon>Pseudomonadati</taxon>
        <taxon>Pseudomonadota</taxon>
        <taxon>Gammaproteobacteria</taxon>
        <taxon>Lysobacterales</taxon>
        <taxon>Lysobacteraceae</taxon>
        <taxon>Lysobacter</taxon>
    </lineage>
</organism>
<dbReference type="Proteomes" id="UP000060787">
    <property type="component" value="Chromosome"/>
</dbReference>
<dbReference type="KEGG" id="lab:LA76x_0055"/>
<evidence type="ECO:0000313" key="3">
    <source>
        <dbReference type="EMBL" id="ALN78218.1"/>
    </source>
</evidence>
<dbReference type="AlphaFoldDB" id="A0A0S2F3W5"/>
<dbReference type="RefSeq" id="WP_057916082.1">
    <property type="nucleotide sequence ID" value="NZ_CP011129.1"/>
</dbReference>
<dbReference type="STRING" id="84531.LA76x_0055"/>